<evidence type="ECO:0000313" key="3">
    <source>
        <dbReference type="EMBL" id="WVZ93629.1"/>
    </source>
</evidence>
<gene>
    <name evidence="3" type="ORF">U9M48_039594</name>
</gene>
<dbReference type="EMBL" id="CP144753">
    <property type="protein sequence ID" value="WVZ93629.1"/>
    <property type="molecule type" value="Genomic_DNA"/>
</dbReference>
<feature type="compositionally biased region" description="Low complexity" evidence="1">
    <location>
        <begin position="105"/>
        <end position="114"/>
    </location>
</feature>
<organism evidence="3 4">
    <name type="scientific">Paspalum notatum var. saurae</name>
    <dbReference type="NCBI Taxonomy" id="547442"/>
    <lineage>
        <taxon>Eukaryota</taxon>
        <taxon>Viridiplantae</taxon>
        <taxon>Streptophyta</taxon>
        <taxon>Embryophyta</taxon>
        <taxon>Tracheophyta</taxon>
        <taxon>Spermatophyta</taxon>
        <taxon>Magnoliopsida</taxon>
        <taxon>Liliopsida</taxon>
        <taxon>Poales</taxon>
        <taxon>Poaceae</taxon>
        <taxon>PACMAD clade</taxon>
        <taxon>Panicoideae</taxon>
        <taxon>Andropogonodae</taxon>
        <taxon>Paspaleae</taxon>
        <taxon>Paspalinae</taxon>
        <taxon>Paspalum</taxon>
    </lineage>
</organism>
<keyword evidence="4" id="KW-1185">Reference proteome</keyword>
<dbReference type="PANTHER" id="PTHR11439:SF515">
    <property type="entry name" value="GAG-POL POLYPROTEIN"/>
    <property type="match status" value="1"/>
</dbReference>
<dbReference type="Pfam" id="PF07727">
    <property type="entry name" value="RVT_2"/>
    <property type="match status" value="1"/>
</dbReference>
<feature type="non-terminal residue" evidence="3">
    <location>
        <position position="563"/>
    </location>
</feature>
<proteinExistence type="predicted"/>
<name>A0AAQ3UJY0_PASNO</name>
<feature type="compositionally biased region" description="Pro residues" evidence="1">
    <location>
        <begin position="95"/>
        <end position="104"/>
    </location>
</feature>
<dbReference type="AlphaFoldDB" id="A0AAQ3UJY0"/>
<dbReference type="PANTHER" id="PTHR11439">
    <property type="entry name" value="GAG-POL-RELATED RETROTRANSPOSON"/>
    <property type="match status" value="1"/>
</dbReference>
<sequence length="563" mass="63046">MAFLRTFGCVGHVKNVKPHLGKLEYRSTPMEGRHRMYDLWTKRVHISRDVFDEGSSLTIDYTLYRGAAKAPGDGGGLQGSRAEWWRAKQEAVAEPPTPQTPPSQPAAQGTPSSARTDDSVRFVTPPSGVECLDADYNDEPLRFHAVHNIDTSPSGQALRNLNGKLFMASAKEPRLLEEAKADAQWQRAMEEMAKTWLQADWTQVSLKGEEERARRRGEAQGEAIREGVDFEVFAPVVRMDSMRLLLALAATRDWSVHHLDVKSAFLNGELTEVAHVRQPPGFIVAREEDKVASQEGPIQAEAGTTSLEHQAGFNSGHARVQEVCFRACYVHPTIKEGNSHRWGGNHAIELCQSAYAFKLLERAGLKGCNPTQRKPKLSKNSTDEKVDATRYRSLIGGLRYLAHTRPDIAFAVGYTLRKIMRQQSSIYSGSCELGLAYPRRKKTSELKIIGFIGFITWGGDIDGRKSTSSMVFFLETCPISWQSQKQKIVALSTCEAEYISGAAATFWLRRLLEEIKWKAVAAPILRIDNKSAIELAKNPVFHNRSKHIDIKFHFIRGCVERKQ</sequence>
<evidence type="ECO:0000313" key="4">
    <source>
        <dbReference type="Proteomes" id="UP001341281"/>
    </source>
</evidence>
<dbReference type="CDD" id="cd09272">
    <property type="entry name" value="RNase_HI_RT_Ty1"/>
    <property type="match status" value="1"/>
</dbReference>
<feature type="region of interest" description="Disordered" evidence="1">
    <location>
        <begin position="89"/>
        <end position="119"/>
    </location>
</feature>
<dbReference type="Proteomes" id="UP001341281">
    <property type="component" value="Chromosome 09"/>
</dbReference>
<dbReference type="InterPro" id="IPR013103">
    <property type="entry name" value="RVT_2"/>
</dbReference>
<feature type="domain" description="Reverse transcriptase Ty1/copia-type" evidence="2">
    <location>
        <begin position="210"/>
        <end position="292"/>
    </location>
</feature>
<evidence type="ECO:0000259" key="2">
    <source>
        <dbReference type="Pfam" id="PF07727"/>
    </source>
</evidence>
<reference evidence="3 4" key="1">
    <citation type="submission" date="2024-02" db="EMBL/GenBank/DDBJ databases">
        <title>High-quality chromosome-scale genome assembly of Pensacola bahiagrass (Paspalum notatum Flugge var. saurae).</title>
        <authorList>
            <person name="Vega J.M."/>
            <person name="Podio M."/>
            <person name="Orjuela J."/>
            <person name="Siena L.A."/>
            <person name="Pessino S.C."/>
            <person name="Combes M.C."/>
            <person name="Mariac C."/>
            <person name="Albertini E."/>
            <person name="Pupilli F."/>
            <person name="Ortiz J.P.A."/>
            <person name="Leblanc O."/>
        </authorList>
    </citation>
    <scope>NUCLEOTIDE SEQUENCE [LARGE SCALE GENOMIC DNA]</scope>
    <source>
        <strain evidence="3">R1</strain>
        <tissue evidence="3">Leaf</tissue>
    </source>
</reference>
<accession>A0AAQ3UJY0</accession>
<evidence type="ECO:0000256" key="1">
    <source>
        <dbReference type="SAM" id="MobiDB-lite"/>
    </source>
</evidence>
<protein>
    <recommendedName>
        <fullName evidence="2">Reverse transcriptase Ty1/copia-type domain-containing protein</fullName>
    </recommendedName>
</protein>